<keyword evidence="5" id="KW-0812">Transmembrane</keyword>
<dbReference type="PANTHER" id="PTHR24421">
    <property type="entry name" value="NITRATE/NITRITE SENSOR PROTEIN NARX-RELATED"/>
    <property type="match status" value="1"/>
</dbReference>
<evidence type="ECO:0000256" key="5">
    <source>
        <dbReference type="SAM" id="Phobius"/>
    </source>
</evidence>
<dbReference type="EMBL" id="WBMO01000001">
    <property type="protein sequence ID" value="MDV2475688.1"/>
    <property type="molecule type" value="Genomic_DNA"/>
</dbReference>
<keyword evidence="8" id="KW-1185">Reference proteome</keyword>
<dbReference type="InterPro" id="IPR050482">
    <property type="entry name" value="Sensor_HK_TwoCompSys"/>
</dbReference>
<dbReference type="SMART" id="SM00387">
    <property type="entry name" value="HATPase_c"/>
    <property type="match status" value="1"/>
</dbReference>
<dbReference type="PIRSF" id="PIRSF037434">
    <property type="entry name" value="STHK_ChrS"/>
    <property type="match status" value="1"/>
</dbReference>
<dbReference type="GO" id="GO:0016301">
    <property type="term" value="F:kinase activity"/>
    <property type="evidence" value="ECO:0007669"/>
    <property type="project" value="UniProtKB-KW"/>
</dbReference>
<reference evidence="7 8" key="1">
    <citation type="submission" date="2019-10" db="EMBL/GenBank/DDBJ databases">
        <title>Draft Genome Assembly of Rhodococcus zopfii DSM44189.</title>
        <authorList>
            <person name="Sutton J.M."/>
            <person name="Akob D.M."/>
            <person name="Bushman T.J."/>
        </authorList>
    </citation>
    <scope>NUCLEOTIDE SEQUENCE [LARGE SCALE GENOMIC DNA]</scope>
    <source>
        <strain evidence="7 8">DSM 44189</strain>
    </source>
</reference>
<dbReference type="PROSITE" id="PS50109">
    <property type="entry name" value="HIS_KIN"/>
    <property type="match status" value="1"/>
</dbReference>
<keyword evidence="5" id="KW-0472">Membrane</keyword>
<sequence length="380" mass="40133">MKHGLGLHVLVVVLALIVLLRAVLLSEASVGWIGPLTAVFVVVHIVGASTLRAPVARFAWLGALCAVWVAMALLGADAAYVSFGLILLFMTEVPLIPAVSAVSVITLLNTVIAVQTRGQWGGALVGSMLGAVVGVVVGLGFRVLFRETERRQQLIEDLHRTRAELAETERTAGELAERERLAREIHDTVAQGLSSIQMLLHAAETEDLPTGAADKIVLARRTASAGLADARRLIAALSPADLAGNSLVDALDRVCDRAAGGQCTIGLLVEGQAVSLPMPVESALVRLLQGAVSNVVRHAEARNAVVTLSYGADAVHLDVVDDGHGFDTAILADPSAHHFGLNAMRTRVEQLGGRWSIESEPGHTAMSVAFPLTQQEEESR</sequence>
<feature type="transmembrane region" description="Helical" evidence="5">
    <location>
        <begin position="121"/>
        <end position="145"/>
    </location>
</feature>
<dbReference type="InterPro" id="IPR003594">
    <property type="entry name" value="HATPase_dom"/>
</dbReference>
<proteinExistence type="predicted"/>
<dbReference type="Pfam" id="PF07730">
    <property type="entry name" value="HisKA_3"/>
    <property type="match status" value="1"/>
</dbReference>
<keyword evidence="3" id="KW-0902">Two-component regulatory system</keyword>
<feature type="coiled-coil region" evidence="4">
    <location>
        <begin position="151"/>
        <end position="178"/>
    </location>
</feature>
<evidence type="ECO:0000313" key="8">
    <source>
        <dbReference type="Proteomes" id="UP001275440"/>
    </source>
</evidence>
<organism evidence="7 8">
    <name type="scientific">Rhodococcus zopfii</name>
    <dbReference type="NCBI Taxonomy" id="43772"/>
    <lineage>
        <taxon>Bacteria</taxon>
        <taxon>Bacillati</taxon>
        <taxon>Actinomycetota</taxon>
        <taxon>Actinomycetes</taxon>
        <taxon>Mycobacteriales</taxon>
        <taxon>Nocardiaceae</taxon>
        <taxon>Rhodococcus</taxon>
    </lineage>
</organism>
<dbReference type="InterPro" id="IPR011712">
    <property type="entry name" value="Sig_transdc_His_kin_sub3_dim/P"/>
</dbReference>
<feature type="transmembrane region" description="Helical" evidence="5">
    <location>
        <begin position="58"/>
        <end position="89"/>
    </location>
</feature>
<dbReference type="CDD" id="cd16917">
    <property type="entry name" value="HATPase_UhpB-NarQ-NarX-like"/>
    <property type="match status" value="1"/>
</dbReference>
<dbReference type="Gene3D" id="3.30.565.10">
    <property type="entry name" value="Histidine kinase-like ATPase, C-terminal domain"/>
    <property type="match status" value="1"/>
</dbReference>
<evidence type="ECO:0000256" key="2">
    <source>
        <dbReference type="ARBA" id="ARBA00022777"/>
    </source>
</evidence>
<evidence type="ECO:0000313" key="7">
    <source>
        <dbReference type="EMBL" id="MDV2475688.1"/>
    </source>
</evidence>
<dbReference type="InterPro" id="IPR005467">
    <property type="entry name" value="His_kinase_dom"/>
</dbReference>
<feature type="transmembrane region" description="Helical" evidence="5">
    <location>
        <begin position="7"/>
        <end position="24"/>
    </location>
</feature>
<evidence type="ECO:0000256" key="4">
    <source>
        <dbReference type="SAM" id="Coils"/>
    </source>
</evidence>
<gene>
    <name evidence="7" type="ORF">F8M49_10430</name>
</gene>
<dbReference type="SUPFAM" id="SSF55874">
    <property type="entry name" value="ATPase domain of HSP90 chaperone/DNA topoisomerase II/histidine kinase"/>
    <property type="match status" value="1"/>
</dbReference>
<dbReference type="PANTHER" id="PTHR24421:SF62">
    <property type="entry name" value="SENSORY TRANSDUCTION HISTIDINE KINASE"/>
    <property type="match status" value="1"/>
</dbReference>
<accession>A0ABU3WQL3</accession>
<comment type="caution">
    <text evidence="7">The sequence shown here is derived from an EMBL/GenBank/DDBJ whole genome shotgun (WGS) entry which is preliminary data.</text>
</comment>
<evidence type="ECO:0000256" key="1">
    <source>
        <dbReference type="ARBA" id="ARBA00022679"/>
    </source>
</evidence>
<evidence type="ECO:0000256" key="3">
    <source>
        <dbReference type="ARBA" id="ARBA00023012"/>
    </source>
</evidence>
<dbReference type="Pfam" id="PF02518">
    <property type="entry name" value="HATPase_c"/>
    <property type="match status" value="1"/>
</dbReference>
<dbReference type="Gene3D" id="1.20.5.1930">
    <property type="match status" value="1"/>
</dbReference>
<feature type="domain" description="Histidine kinase" evidence="6">
    <location>
        <begin position="284"/>
        <end position="374"/>
    </location>
</feature>
<feature type="transmembrane region" description="Helical" evidence="5">
    <location>
        <begin position="95"/>
        <end position="114"/>
    </location>
</feature>
<keyword evidence="4" id="KW-0175">Coiled coil</keyword>
<keyword evidence="2 7" id="KW-0418">Kinase</keyword>
<evidence type="ECO:0000259" key="6">
    <source>
        <dbReference type="PROSITE" id="PS50109"/>
    </source>
</evidence>
<dbReference type="InterPro" id="IPR036890">
    <property type="entry name" value="HATPase_C_sf"/>
</dbReference>
<keyword evidence="5" id="KW-1133">Transmembrane helix</keyword>
<dbReference type="InterPro" id="IPR017205">
    <property type="entry name" value="Sig_transdc_His_kinase_ChrS"/>
</dbReference>
<name>A0ABU3WQL3_9NOCA</name>
<dbReference type="Proteomes" id="UP001275440">
    <property type="component" value="Unassembled WGS sequence"/>
</dbReference>
<keyword evidence="1" id="KW-0808">Transferase</keyword>
<protein>
    <submittedName>
        <fullName evidence="7">Sensor histidine kinase</fullName>
    </submittedName>
</protein>
<feature type="transmembrane region" description="Helical" evidence="5">
    <location>
        <begin position="30"/>
        <end position="51"/>
    </location>
</feature>